<evidence type="ECO:0000256" key="8">
    <source>
        <dbReference type="ARBA" id="ARBA00029745"/>
    </source>
</evidence>
<dbReference type="SUPFAM" id="SSF54690">
    <property type="entry name" value="Molybdopterin synthase subunit MoaE"/>
    <property type="match status" value="1"/>
</dbReference>
<protein>
    <recommendedName>
        <fullName evidence="4">Molybdopterin synthase catalytic subunit</fullName>
        <ecNumber evidence="3">2.8.1.12</ecNumber>
    </recommendedName>
    <alternativeName>
        <fullName evidence="10">MPT synthase subunit 2</fullName>
    </alternativeName>
    <alternativeName>
        <fullName evidence="8">Molybdenum cofactor biosynthesis protein E</fullName>
    </alternativeName>
    <alternativeName>
        <fullName evidence="9">Molybdopterin-converting factor large subunit</fullName>
    </alternativeName>
    <alternativeName>
        <fullName evidence="11">Molybdopterin-converting factor subunit 2</fullName>
    </alternativeName>
</protein>
<evidence type="ECO:0000256" key="11">
    <source>
        <dbReference type="ARBA" id="ARBA00032474"/>
    </source>
</evidence>
<evidence type="ECO:0000256" key="3">
    <source>
        <dbReference type="ARBA" id="ARBA00011950"/>
    </source>
</evidence>
<evidence type="ECO:0000313" key="14">
    <source>
        <dbReference type="Proteomes" id="UP000516349"/>
    </source>
</evidence>
<dbReference type="CDD" id="cd00756">
    <property type="entry name" value="MoaE"/>
    <property type="match status" value="1"/>
</dbReference>
<comment type="pathway">
    <text evidence="1">Cofactor biosynthesis; molybdopterin biosynthesis.</text>
</comment>
<organism evidence="13 14">
    <name type="scientific">Entomobacter blattae</name>
    <dbReference type="NCBI Taxonomy" id="2762277"/>
    <lineage>
        <taxon>Bacteria</taxon>
        <taxon>Pseudomonadati</taxon>
        <taxon>Pseudomonadota</taxon>
        <taxon>Alphaproteobacteria</taxon>
        <taxon>Acetobacterales</taxon>
        <taxon>Acetobacteraceae</taxon>
        <taxon>Entomobacter</taxon>
    </lineage>
</organism>
<sequence length="156" mass="17894">MLKITVQYEDFDLNHEQAELLERCQHVGAVTAFTGLVRQDRDDRRTVKSLILQHYPGMTENHMRMAAEQAVKQFSLLGCTLIHRVGELGSGDQIVLVLTVSSHRKASLSATEFLIDWLKTEVPIWKKQVFTDGSEQWVEARKSDHAITQNWKDSLF</sequence>
<comment type="similarity">
    <text evidence="2">Belongs to the MoaE family.</text>
</comment>
<keyword evidence="13" id="KW-0808">Transferase</keyword>
<comment type="subunit">
    <text evidence="7">Heterotetramer of 2 MoaD subunits and 2 MoaE subunits. Also stable as homodimer. The enzyme changes between these two forms during catalysis.</text>
</comment>
<evidence type="ECO:0000256" key="5">
    <source>
        <dbReference type="ARBA" id="ARBA00023150"/>
    </source>
</evidence>
<name>A0A7H1NSD9_9PROT</name>
<evidence type="ECO:0000313" key="13">
    <source>
        <dbReference type="EMBL" id="QNT78699.1"/>
    </source>
</evidence>
<proteinExistence type="inferred from homology"/>
<dbReference type="PANTHER" id="PTHR23404">
    <property type="entry name" value="MOLYBDOPTERIN SYNTHASE RELATED"/>
    <property type="match status" value="1"/>
</dbReference>
<dbReference type="UniPathway" id="UPA00344"/>
<dbReference type="KEGG" id="ebla:JGUZn3_14760"/>
<evidence type="ECO:0000256" key="12">
    <source>
        <dbReference type="ARBA" id="ARBA00049878"/>
    </source>
</evidence>
<evidence type="ECO:0000256" key="9">
    <source>
        <dbReference type="ARBA" id="ARBA00030407"/>
    </source>
</evidence>
<evidence type="ECO:0000256" key="7">
    <source>
        <dbReference type="ARBA" id="ARBA00026066"/>
    </source>
</evidence>
<evidence type="ECO:0000256" key="1">
    <source>
        <dbReference type="ARBA" id="ARBA00005046"/>
    </source>
</evidence>
<dbReference type="InterPro" id="IPR003448">
    <property type="entry name" value="Mopterin_biosynth_MoaE"/>
</dbReference>
<evidence type="ECO:0000256" key="2">
    <source>
        <dbReference type="ARBA" id="ARBA00005426"/>
    </source>
</evidence>
<dbReference type="GO" id="GO:0006777">
    <property type="term" value="P:Mo-molybdopterin cofactor biosynthetic process"/>
    <property type="evidence" value="ECO:0007669"/>
    <property type="project" value="UniProtKB-KW"/>
</dbReference>
<dbReference type="AlphaFoldDB" id="A0A7H1NSD9"/>
<dbReference type="Pfam" id="PF02391">
    <property type="entry name" value="MoaE"/>
    <property type="match status" value="1"/>
</dbReference>
<evidence type="ECO:0000256" key="10">
    <source>
        <dbReference type="ARBA" id="ARBA00030781"/>
    </source>
</evidence>
<accession>A0A7H1NSD9</accession>
<dbReference type="EC" id="2.8.1.12" evidence="3"/>
<comment type="function">
    <text evidence="6">Converts molybdopterin precursor Z into molybdopterin. This requires the incorporation of two sulfur atoms into precursor Z to generate a dithiolene group. The sulfur is provided by MoaD.</text>
</comment>
<dbReference type="RefSeq" id="WP_203412939.1">
    <property type="nucleotide sequence ID" value="NZ_CP060244.1"/>
</dbReference>
<evidence type="ECO:0000256" key="6">
    <source>
        <dbReference type="ARBA" id="ARBA00025448"/>
    </source>
</evidence>
<reference evidence="13 14" key="1">
    <citation type="submission" date="2020-08" db="EMBL/GenBank/DDBJ databases">
        <title>Complete genome sequence of Entomobacter blattae G55GP.</title>
        <authorList>
            <person name="Poehlein A."/>
            <person name="Guzman J."/>
            <person name="Daniel R."/>
            <person name="Vilcinskas A."/>
        </authorList>
    </citation>
    <scope>NUCLEOTIDE SEQUENCE [LARGE SCALE GENOMIC DNA]</scope>
    <source>
        <strain evidence="13 14">G55GP</strain>
    </source>
</reference>
<keyword evidence="5" id="KW-0501">Molybdenum cofactor biosynthesis</keyword>
<dbReference type="EMBL" id="CP060244">
    <property type="protein sequence ID" value="QNT78699.1"/>
    <property type="molecule type" value="Genomic_DNA"/>
</dbReference>
<keyword evidence="14" id="KW-1185">Reference proteome</keyword>
<dbReference type="Proteomes" id="UP000516349">
    <property type="component" value="Chromosome"/>
</dbReference>
<dbReference type="InterPro" id="IPR036563">
    <property type="entry name" value="MoaE_sf"/>
</dbReference>
<comment type="catalytic activity">
    <reaction evidence="12">
        <text>2 [molybdopterin-synthase sulfur-carrier protein]-C-terminal-Gly-aminoethanethioate + cyclic pyranopterin phosphate + H2O = molybdopterin + 2 [molybdopterin-synthase sulfur-carrier protein]-C-terminal Gly-Gly + 2 H(+)</text>
        <dbReference type="Rhea" id="RHEA:26333"/>
        <dbReference type="Rhea" id="RHEA-COMP:12202"/>
        <dbReference type="Rhea" id="RHEA-COMP:19907"/>
        <dbReference type="ChEBI" id="CHEBI:15377"/>
        <dbReference type="ChEBI" id="CHEBI:15378"/>
        <dbReference type="ChEBI" id="CHEBI:58698"/>
        <dbReference type="ChEBI" id="CHEBI:59648"/>
        <dbReference type="ChEBI" id="CHEBI:90778"/>
        <dbReference type="ChEBI" id="CHEBI:232372"/>
        <dbReference type="EC" id="2.8.1.12"/>
    </reaction>
</comment>
<dbReference type="Gene3D" id="3.90.1170.40">
    <property type="entry name" value="Molybdopterin biosynthesis MoaE subunit"/>
    <property type="match status" value="1"/>
</dbReference>
<gene>
    <name evidence="13" type="primary">moaE</name>
    <name evidence="13" type="ORF">JGUZn3_14760</name>
</gene>
<dbReference type="GO" id="GO:0030366">
    <property type="term" value="F:molybdopterin synthase activity"/>
    <property type="evidence" value="ECO:0007669"/>
    <property type="project" value="UniProtKB-EC"/>
</dbReference>
<evidence type="ECO:0000256" key="4">
    <source>
        <dbReference type="ARBA" id="ARBA00013858"/>
    </source>
</evidence>